<feature type="compositionally biased region" description="Polar residues" evidence="1">
    <location>
        <begin position="447"/>
        <end position="456"/>
    </location>
</feature>
<dbReference type="AlphaFoldDB" id="A0A8X7T720"/>
<dbReference type="InterPro" id="IPR011990">
    <property type="entry name" value="TPR-like_helical_dom_sf"/>
</dbReference>
<feature type="compositionally biased region" description="Polar residues" evidence="1">
    <location>
        <begin position="417"/>
        <end position="435"/>
    </location>
</feature>
<feature type="compositionally biased region" description="Low complexity" evidence="1">
    <location>
        <begin position="539"/>
        <end position="552"/>
    </location>
</feature>
<feature type="region of interest" description="Disordered" evidence="1">
    <location>
        <begin position="391"/>
        <end position="466"/>
    </location>
</feature>
<organism evidence="2 3">
    <name type="scientific">Tilletia walkeri</name>
    <dbReference type="NCBI Taxonomy" id="117179"/>
    <lineage>
        <taxon>Eukaryota</taxon>
        <taxon>Fungi</taxon>
        <taxon>Dikarya</taxon>
        <taxon>Basidiomycota</taxon>
        <taxon>Ustilaginomycotina</taxon>
        <taxon>Exobasidiomycetes</taxon>
        <taxon>Tilletiales</taxon>
        <taxon>Tilletiaceae</taxon>
        <taxon>Tilletia</taxon>
    </lineage>
</organism>
<accession>A0A8X7T720</accession>
<protein>
    <submittedName>
        <fullName evidence="2">Uncharacterized protein</fullName>
    </submittedName>
</protein>
<sequence>MFASFVHVGLCDEASVIGEFLVIRLRSLVGEQEHGPGHRRQRYRNLCCALAALSGVLIEAKRPLDAMYAADEAVKIFEQVLRDSDENLNGSTIHARLVFQQFQAYHHTEDYYLELTGHEKLTSSIELFRVALANDPSNTDGRIALAFAVYTFAMNVDSKKDLVAIREEAIALYRQLTAEKPENMLFGEHLADLLDEHAIRESQNKGADAKYFEFFKEAVERYDDLAKKHPMYRQPLIRTCHNYADRLHKANQDRLALELLEKGISIHDEPDYEPTHAELGGVGGIHHMLLQRAAVCIKLEMYESGLASAVRAEDLIVRRFSDSAFFRIGVALVPLQGYWTKKLVVRHAAALTSVNCAASVDMIPGISPPLRHQLPLRDGDRTNSDLRSLLTQHHADARSSSQARQRGSQGEDRGQLEHSSLPQKQMWSDRTQAEPSSSTHSGSSPSKARSNRSPPSRNDHPPTHDELSFALTSEGAQIVTEGSHKARLWNALPADSTQGLSNQRRCGEGEDCSRDSQGRTGQRYEEEMDHQATRRHLRSPPGGSSSASPSPRVPAFALQVEKLETYLTAEILSSGAWKKMPFKKYNFDAEESVPRHSALHPLLKVREEFRNILNIPKRGPLQFSHCQAAMAEDHHHYIPKV</sequence>
<evidence type="ECO:0000313" key="3">
    <source>
        <dbReference type="Proteomes" id="UP000078113"/>
    </source>
</evidence>
<dbReference type="InterPro" id="IPR045864">
    <property type="entry name" value="aa-tRNA-synth_II/BPL/LPL"/>
</dbReference>
<reference evidence="2" key="1">
    <citation type="submission" date="2016-04" db="EMBL/GenBank/DDBJ databases">
        <authorList>
            <person name="Nguyen H.D."/>
            <person name="Samba Siva P."/>
            <person name="Cullis J."/>
            <person name="Levesque C.A."/>
            <person name="Hambleton S."/>
        </authorList>
    </citation>
    <scope>NUCLEOTIDE SEQUENCE</scope>
    <source>
        <strain evidence="2">DAOMC 236422</strain>
    </source>
</reference>
<evidence type="ECO:0000256" key="1">
    <source>
        <dbReference type="SAM" id="MobiDB-lite"/>
    </source>
</evidence>
<name>A0A8X7T720_9BASI</name>
<evidence type="ECO:0000313" key="2">
    <source>
        <dbReference type="EMBL" id="KAE8270433.1"/>
    </source>
</evidence>
<feature type="compositionally biased region" description="Low complexity" evidence="1">
    <location>
        <begin position="436"/>
        <end position="446"/>
    </location>
</feature>
<comment type="caution">
    <text evidence="2">The sequence shown here is derived from an EMBL/GenBank/DDBJ whole genome shotgun (WGS) entry which is preliminary data.</text>
</comment>
<keyword evidence="3" id="KW-1185">Reference proteome</keyword>
<dbReference type="Gene3D" id="1.25.40.10">
    <property type="entry name" value="Tetratricopeptide repeat domain"/>
    <property type="match status" value="1"/>
</dbReference>
<feature type="compositionally biased region" description="Low complexity" evidence="1">
    <location>
        <begin position="398"/>
        <end position="408"/>
    </location>
</feature>
<reference evidence="2" key="2">
    <citation type="journal article" date="2019" name="IMA Fungus">
        <title>Genome sequencing and comparison of five Tilletia species to identify candidate genes for the detection of regulated species infecting wheat.</title>
        <authorList>
            <person name="Nguyen H.D.T."/>
            <person name="Sultana T."/>
            <person name="Kesanakurti P."/>
            <person name="Hambleton S."/>
        </authorList>
    </citation>
    <scope>NUCLEOTIDE SEQUENCE</scope>
    <source>
        <strain evidence="2">DAOMC 236422</strain>
    </source>
</reference>
<dbReference type="EMBL" id="LWDG02000050">
    <property type="protein sequence ID" value="KAE8270433.1"/>
    <property type="molecule type" value="Genomic_DNA"/>
</dbReference>
<dbReference type="SUPFAM" id="SSF48452">
    <property type="entry name" value="TPR-like"/>
    <property type="match status" value="1"/>
</dbReference>
<dbReference type="Gene3D" id="3.30.930.10">
    <property type="entry name" value="Bira Bifunctional Protein, Domain 2"/>
    <property type="match status" value="1"/>
</dbReference>
<feature type="compositionally biased region" description="Basic and acidic residues" evidence="1">
    <location>
        <begin position="457"/>
        <end position="466"/>
    </location>
</feature>
<feature type="compositionally biased region" description="Basic and acidic residues" evidence="1">
    <location>
        <begin position="505"/>
        <end position="532"/>
    </location>
</feature>
<dbReference type="Proteomes" id="UP000078113">
    <property type="component" value="Unassembled WGS sequence"/>
</dbReference>
<proteinExistence type="predicted"/>
<feature type="region of interest" description="Disordered" evidence="1">
    <location>
        <begin position="497"/>
        <end position="552"/>
    </location>
</feature>
<gene>
    <name evidence="2" type="ORF">A4X09_0g1889</name>
</gene>